<dbReference type="OrthoDB" id="10430646at2759"/>
<dbReference type="AlphaFoldDB" id="A0A6A4HI30"/>
<reference evidence="1" key="1">
    <citation type="journal article" date="2019" name="Environ. Microbiol.">
        <title>Fungal ecological strategies reflected in gene transcription - a case study of two litter decomposers.</title>
        <authorList>
            <person name="Barbi F."/>
            <person name="Kohler A."/>
            <person name="Barry K."/>
            <person name="Baskaran P."/>
            <person name="Daum C."/>
            <person name="Fauchery L."/>
            <person name="Ihrmark K."/>
            <person name="Kuo A."/>
            <person name="LaButti K."/>
            <person name="Lipzen A."/>
            <person name="Morin E."/>
            <person name="Grigoriev I.V."/>
            <person name="Henrissat B."/>
            <person name="Lindahl B."/>
            <person name="Martin F."/>
        </authorList>
    </citation>
    <scope>NUCLEOTIDE SEQUENCE</scope>
    <source>
        <strain evidence="1">JB14</strain>
    </source>
</reference>
<protein>
    <submittedName>
        <fullName evidence="1">Uncharacterized protein</fullName>
    </submittedName>
</protein>
<dbReference type="Proteomes" id="UP000799118">
    <property type="component" value="Unassembled WGS sequence"/>
</dbReference>
<sequence length="93" mass="10343">LSQVLALVYLSMHVKKKILLLYPSIHPPAATPPNLPLETCTFLVRSCSLTERDVEACWDTVQDLVWQEDEIIGQVKNGSAIDSTFFAHGGVLY</sequence>
<feature type="non-terminal residue" evidence="1">
    <location>
        <position position="1"/>
    </location>
</feature>
<evidence type="ECO:0000313" key="1">
    <source>
        <dbReference type="EMBL" id="KAE9397726.1"/>
    </source>
</evidence>
<dbReference type="EMBL" id="ML769493">
    <property type="protein sequence ID" value="KAE9397726.1"/>
    <property type="molecule type" value="Genomic_DNA"/>
</dbReference>
<evidence type="ECO:0000313" key="2">
    <source>
        <dbReference type="Proteomes" id="UP000799118"/>
    </source>
</evidence>
<keyword evidence="2" id="KW-1185">Reference proteome</keyword>
<name>A0A6A4HI30_9AGAR</name>
<proteinExistence type="predicted"/>
<accession>A0A6A4HI30</accession>
<gene>
    <name evidence="1" type="ORF">BT96DRAFT_786580</name>
</gene>
<feature type="non-terminal residue" evidence="1">
    <location>
        <position position="93"/>
    </location>
</feature>
<organism evidence="1 2">
    <name type="scientific">Gymnopus androsaceus JB14</name>
    <dbReference type="NCBI Taxonomy" id="1447944"/>
    <lineage>
        <taxon>Eukaryota</taxon>
        <taxon>Fungi</taxon>
        <taxon>Dikarya</taxon>
        <taxon>Basidiomycota</taxon>
        <taxon>Agaricomycotina</taxon>
        <taxon>Agaricomycetes</taxon>
        <taxon>Agaricomycetidae</taxon>
        <taxon>Agaricales</taxon>
        <taxon>Marasmiineae</taxon>
        <taxon>Omphalotaceae</taxon>
        <taxon>Gymnopus</taxon>
    </lineage>
</organism>